<dbReference type="GO" id="GO:0003700">
    <property type="term" value="F:DNA-binding transcription factor activity"/>
    <property type="evidence" value="ECO:0007669"/>
    <property type="project" value="InterPro"/>
</dbReference>
<dbReference type="AlphaFoldDB" id="X0YG34"/>
<accession>X0YG34</accession>
<dbReference type="GO" id="GO:0043565">
    <property type="term" value="F:sequence-specific DNA binding"/>
    <property type="evidence" value="ECO:0007669"/>
    <property type="project" value="InterPro"/>
</dbReference>
<comment type="caution">
    <text evidence="2">The sequence shown here is derived from an EMBL/GenBank/DDBJ whole genome shotgun (WGS) entry which is preliminary data.</text>
</comment>
<evidence type="ECO:0000313" key="2">
    <source>
        <dbReference type="EMBL" id="GAG47583.1"/>
    </source>
</evidence>
<gene>
    <name evidence="2" type="ORF">S01H1_86312</name>
</gene>
<proteinExistence type="predicted"/>
<dbReference type="EMBL" id="BARS01059719">
    <property type="protein sequence ID" value="GAG47583.1"/>
    <property type="molecule type" value="Genomic_DNA"/>
</dbReference>
<name>X0YG34_9ZZZZ</name>
<organism evidence="2">
    <name type="scientific">marine sediment metagenome</name>
    <dbReference type="NCBI Taxonomy" id="412755"/>
    <lineage>
        <taxon>unclassified sequences</taxon>
        <taxon>metagenomes</taxon>
        <taxon>ecological metagenomes</taxon>
    </lineage>
</organism>
<dbReference type="InterPro" id="IPR018060">
    <property type="entry name" value="HTH_AraC"/>
</dbReference>
<feature type="non-terminal residue" evidence="2">
    <location>
        <position position="1"/>
    </location>
</feature>
<protein>
    <recommendedName>
        <fullName evidence="1">HTH araC/xylS-type domain-containing protein</fullName>
    </recommendedName>
</protein>
<reference evidence="2" key="1">
    <citation type="journal article" date="2014" name="Front. Microbiol.">
        <title>High frequency of phylogenetically diverse reductive dehalogenase-homologous genes in deep subseafloor sedimentary metagenomes.</title>
        <authorList>
            <person name="Kawai M."/>
            <person name="Futagami T."/>
            <person name="Toyoda A."/>
            <person name="Takaki Y."/>
            <person name="Nishi S."/>
            <person name="Hori S."/>
            <person name="Arai W."/>
            <person name="Tsubouchi T."/>
            <person name="Morono Y."/>
            <person name="Uchiyama I."/>
            <person name="Ito T."/>
            <person name="Fujiyama A."/>
            <person name="Inagaki F."/>
            <person name="Takami H."/>
        </authorList>
    </citation>
    <scope>NUCLEOTIDE SEQUENCE</scope>
    <source>
        <strain evidence="2">Expedition CK06-06</strain>
    </source>
</reference>
<feature type="non-terminal residue" evidence="2">
    <location>
        <position position="32"/>
    </location>
</feature>
<sequence length="32" mass="3530">TGEPLHAYIKRLRLERAALALCHSHSSVTDIA</sequence>
<feature type="domain" description="HTH araC/xylS-type" evidence="1">
    <location>
        <begin position="1"/>
        <end position="32"/>
    </location>
</feature>
<dbReference type="PROSITE" id="PS01124">
    <property type="entry name" value="HTH_ARAC_FAMILY_2"/>
    <property type="match status" value="1"/>
</dbReference>
<evidence type="ECO:0000259" key="1">
    <source>
        <dbReference type="PROSITE" id="PS01124"/>
    </source>
</evidence>